<reference evidence="1 2" key="1">
    <citation type="submission" date="2015-09" db="EMBL/GenBank/DDBJ databases">
        <title>Genome sequencing project for genomic taxonomy and phylogenomics of Bacillus-like bacteria.</title>
        <authorList>
            <person name="Liu B."/>
            <person name="Wang J."/>
            <person name="Zhu Y."/>
            <person name="Liu G."/>
            <person name="Chen Q."/>
            <person name="Chen Z."/>
            <person name="Lan J."/>
            <person name="Che J."/>
            <person name="Ge C."/>
            <person name="Shi H."/>
            <person name="Pan Z."/>
            <person name="Liu X."/>
        </authorList>
    </citation>
    <scope>NUCLEOTIDE SEQUENCE [LARGE SCALE GENOMIC DNA]</scope>
    <source>
        <strain evidence="1 2">LMG 18435</strain>
    </source>
</reference>
<dbReference type="PANTHER" id="PTHR43235">
    <property type="entry name" value="GLUTAMINE AMIDOTRANSFERASE PB2B2.05-RELATED"/>
    <property type="match status" value="1"/>
</dbReference>
<comment type="caution">
    <text evidence="1">The sequence shown here is derived from an EMBL/GenBank/DDBJ whole genome shotgun (WGS) entry which is preliminary data.</text>
</comment>
<dbReference type="Gene3D" id="3.40.50.880">
    <property type="match status" value="1"/>
</dbReference>
<organism evidence="1 2">
    <name type="scientific">Heyndrickxia shackletonii</name>
    <dbReference type="NCBI Taxonomy" id="157838"/>
    <lineage>
        <taxon>Bacteria</taxon>
        <taxon>Bacillati</taxon>
        <taxon>Bacillota</taxon>
        <taxon>Bacilli</taxon>
        <taxon>Bacillales</taxon>
        <taxon>Bacillaceae</taxon>
        <taxon>Heyndrickxia</taxon>
    </lineage>
</organism>
<gene>
    <name evidence="1" type="ORF">AN964_01135</name>
</gene>
<dbReference type="STRING" id="157838.AN964_01135"/>
<dbReference type="Proteomes" id="UP000051888">
    <property type="component" value="Unassembled WGS sequence"/>
</dbReference>
<dbReference type="InterPro" id="IPR011697">
    <property type="entry name" value="Peptidase_C26"/>
</dbReference>
<dbReference type="Pfam" id="PF07722">
    <property type="entry name" value="Peptidase_C26"/>
    <property type="match status" value="1"/>
</dbReference>
<dbReference type="OrthoDB" id="9813383at2"/>
<dbReference type="InterPro" id="IPR044668">
    <property type="entry name" value="PuuD-like"/>
</dbReference>
<dbReference type="PROSITE" id="PS51273">
    <property type="entry name" value="GATASE_TYPE_1"/>
    <property type="match status" value="1"/>
</dbReference>
<accession>A0A0Q3WV17</accession>
<dbReference type="GO" id="GO:0033969">
    <property type="term" value="F:gamma-glutamyl-gamma-aminobutyrate hydrolase activity"/>
    <property type="evidence" value="ECO:0007669"/>
    <property type="project" value="TreeGrafter"/>
</dbReference>
<keyword evidence="2" id="KW-1185">Reference proteome</keyword>
<dbReference type="InterPro" id="IPR029062">
    <property type="entry name" value="Class_I_gatase-like"/>
</dbReference>
<evidence type="ECO:0000313" key="1">
    <source>
        <dbReference type="EMBL" id="KQL52282.1"/>
    </source>
</evidence>
<name>A0A0Q3WV17_9BACI</name>
<dbReference type="GO" id="GO:0005829">
    <property type="term" value="C:cytosol"/>
    <property type="evidence" value="ECO:0007669"/>
    <property type="project" value="TreeGrafter"/>
</dbReference>
<sequence length="240" mass="26357">MMKKPVIGITSSSVHYNGHESSMLPISYCDAITNAGGLPVIIAVAPEEMAEQWLDVCDGIILSGGEDMDPYTYHEEPHPQLKKTIIERDQFEIGLVHAARKRKVPILAICRGVHVVNVALGGTILQDIESIVPNCIQHTQKASSKTPSHSVKIEGNSFLSTILGTQEVRVNSFHHQAVNTLALGLKVTARAHDGILEAIEAINMEEGWILGVQWHPEEMGTNYQMDQLFAEFIKACELGK</sequence>
<dbReference type="PATRIC" id="fig|157838.3.peg.247"/>
<dbReference type="GO" id="GO:0006598">
    <property type="term" value="P:polyamine catabolic process"/>
    <property type="evidence" value="ECO:0007669"/>
    <property type="project" value="TreeGrafter"/>
</dbReference>
<dbReference type="PANTHER" id="PTHR43235:SF1">
    <property type="entry name" value="GLUTAMINE AMIDOTRANSFERASE PB2B2.05-RELATED"/>
    <property type="match status" value="1"/>
</dbReference>
<dbReference type="AlphaFoldDB" id="A0A0Q3WV17"/>
<dbReference type="CDD" id="cd01745">
    <property type="entry name" value="GATase1_2"/>
    <property type="match status" value="1"/>
</dbReference>
<dbReference type="RefSeq" id="WP_055737963.1">
    <property type="nucleotide sequence ID" value="NZ_JAAIWL010000017.1"/>
</dbReference>
<dbReference type="FunFam" id="3.40.50.880:FF:000030">
    <property type="entry name" value="Gamma-glutamyl-gamma-aminobutyrate hydrolase PuuD"/>
    <property type="match status" value="1"/>
</dbReference>
<evidence type="ECO:0000313" key="2">
    <source>
        <dbReference type="Proteomes" id="UP000051888"/>
    </source>
</evidence>
<dbReference type="EMBL" id="LJJC01000004">
    <property type="protein sequence ID" value="KQL52282.1"/>
    <property type="molecule type" value="Genomic_DNA"/>
</dbReference>
<dbReference type="SUPFAM" id="SSF52317">
    <property type="entry name" value="Class I glutamine amidotransferase-like"/>
    <property type="match status" value="1"/>
</dbReference>
<protein>
    <submittedName>
        <fullName evidence="1">Uncharacterized protein</fullName>
    </submittedName>
</protein>
<proteinExistence type="predicted"/>